<keyword evidence="3" id="KW-1185">Reference proteome</keyword>
<protein>
    <submittedName>
        <fullName evidence="2">DNA transformation protein</fullName>
    </submittedName>
</protein>
<sequence>MVASREYVDYLLESLAPLGPVVGKRMFSGVGLFLDGLMFAIVIDDQLWLKADDLNRGEFTALDLPPFTYPRQGKLTALSYYRAPDEALDAPHALLPWARSAFAAALRGRDLEGRRRPPRRKPTA</sequence>
<dbReference type="RefSeq" id="WP_130460078.1">
    <property type="nucleotide sequence ID" value="NZ_SHKM01000003.1"/>
</dbReference>
<dbReference type="Pfam" id="PF04993">
    <property type="entry name" value="TfoX_N"/>
    <property type="match status" value="1"/>
</dbReference>
<reference evidence="2 3" key="1">
    <citation type="submission" date="2019-02" db="EMBL/GenBank/DDBJ databases">
        <title>Genomic Encyclopedia of Type Strains, Phase IV (KMG-IV): sequencing the most valuable type-strain genomes for metagenomic binning, comparative biology and taxonomic classification.</title>
        <authorList>
            <person name="Goeker M."/>
        </authorList>
    </citation>
    <scope>NUCLEOTIDE SEQUENCE [LARGE SCALE GENOMIC DNA]</scope>
    <source>
        <strain evidence="2 3">DSM 21223</strain>
    </source>
</reference>
<comment type="caution">
    <text evidence="2">The sequence shown here is derived from an EMBL/GenBank/DDBJ whole genome shotgun (WGS) entry which is preliminary data.</text>
</comment>
<dbReference type="EMBL" id="SHKM01000003">
    <property type="protein sequence ID" value="RZT75794.1"/>
    <property type="molecule type" value="Genomic_DNA"/>
</dbReference>
<organism evidence="2 3">
    <name type="scientific">Azospira oryzae</name>
    <dbReference type="NCBI Taxonomy" id="146939"/>
    <lineage>
        <taxon>Bacteria</taxon>
        <taxon>Pseudomonadati</taxon>
        <taxon>Pseudomonadota</taxon>
        <taxon>Betaproteobacteria</taxon>
        <taxon>Rhodocyclales</taxon>
        <taxon>Rhodocyclaceae</taxon>
        <taxon>Azospira</taxon>
    </lineage>
</organism>
<proteinExistence type="predicted"/>
<evidence type="ECO:0000259" key="1">
    <source>
        <dbReference type="Pfam" id="PF04993"/>
    </source>
</evidence>
<feature type="domain" description="TfoX N-terminal" evidence="1">
    <location>
        <begin position="13"/>
        <end position="105"/>
    </location>
</feature>
<dbReference type="Proteomes" id="UP000292136">
    <property type="component" value="Unassembled WGS sequence"/>
</dbReference>
<dbReference type="PANTHER" id="PTHR36121">
    <property type="entry name" value="PROTEIN SXY"/>
    <property type="match status" value="1"/>
</dbReference>
<dbReference type="InterPro" id="IPR047525">
    <property type="entry name" value="TfoX-like"/>
</dbReference>
<evidence type="ECO:0000313" key="3">
    <source>
        <dbReference type="Proteomes" id="UP000292136"/>
    </source>
</evidence>
<gene>
    <name evidence="2" type="ORF">EV678_2981</name>
</gene>
<name>A0ABY0IKS4_9RHOO</name>
<dbReference type="InterPro" id="IPR007076">
    <property type="entry name" value="TfoX_N"/>
</dbReference>
<dbReference type="PANTHER" id="PTHR36121:SF1">
    <property type="entry name" value="PROTEIN SXY"/>
    <property type="match status" value="1"/>
</dbReference>
<dbReference type="Gene3D" id="3.30.1460.30">
    <property type="entry name" value="YgaC/TfoX-N like chaperone"/>
    <property type="match status" value="1"/>
</dbReference>
<accession>A0ABY0IKS4</accession>
<evidence type="ECO:0000313" key="2">
    <source>
        <dbReference type="EMBL" id="RZT75794.1"/>
    </source>
</evidence>
<dbReference type="SUPFAM" id="SSF159894">
    <property type="entry name" value="YgaC/TfoX-N like"/>
    <property type="match status" value="1"/>
</dbReference>